<evidence type="ECO:0000313" key="2">
    <source>
        <dbReference type="EMBL" id="TLS38397.1"/>
    </source>
</evidence>
<dbReference type="RefSeq" id="WP_138123638.1">
    <property type="nucleotide sequence ID" value="NZ_SWLG01000003.1"/>
</dbReference>
<evidence type="ECO:0000256" key="1">
    <source>
        <dbReference type="SAM" id="Phobius"/>
    </source>
</evidence>
<keyword evidence="1" id="KW-0812">Transmembrane</keyword>
<evidence type="ECO:0000313" key="3">
    <source>
        <dbReference type="Proteomes" id="UP000308230"/>
    </source>
</evidence>
<organism evidence="2 3">
    <name type="scientific">Exobacillus caeni</name>
    <dbReference type="NCBI Taxonomy" id="2574798"/>
    <lineage>
        <taxon>Bacteria</taxon>
        <taxon>Bacillati</taxon>
        <taxon>Bacillota</taxon>
        <taxon>Bacilli</taxon>
        <taxon>Bacillales</taxon>
        <taxon>Guptibacillaceae</taxon>
        <taxon>Exobacillus</taxon>
    </lineage>
</organism>
<keyword evidence="1" id="KW-1133">Transmembrane helix</keyword>
<name>A0A5R9F492_9BACL</name>
<keyword evidence="1" id="KW-0472">Membrane</keyword>
<keyword evidence="3" id="KW-1185">Reference proteome</keyword>
<accession>A0A5R9F492</accession>
<gene>
    <name evidence="2" type="ORF">FCL54_04440</name>
</gene>
<dbReference type="EMBL" id="SWLG01000003">
    <property type="protein sequence ID" value="TLS38397.1"/>
    <property type="molecule type" value="Genomic_DNA"/>
</dbReference>
<feature type="transmembrane region" description="Helical" evidence="1">
    <location>
        <begin position="33"/>
        <end position="51"/>
    </location>
</feature>
<sequence length="81" mass="9127">MFIMLVIVYGISLSVIVDVATKHPKTRTVNSFFIHIFGALPWVVIGFYGLIGHYAFPIVMVFFVVDEIGLFLVGFFARRDG</sequence>
<feature type="transmembrane region" description="Helical" evidence="1">
    <location>
        <begin position="57"/>
        <end position="77"/>
    </location>
</feature>
<reference evidence="2 3" key="1">
    <citation type="submission" date="2019-04" db="EMBL/GenBank/DDBJ databases">
        <title>Bacillus caeni sp. nov., a bacterium isolated from mangrove sediment.</title>
        <authorList>
            <person name="Huang H."/>
            <person name="Mo K."/>
            <person name="Hu Y."/>
        </authorList>
    </citation>
    <scope>NUCLEOTIDE SEQUENCE [LARGE SCALE GENOMIC DNA]</scope>
    <source>
        <strain evidence="2 3">HB172195</strain>
    </source>
</reference>
<comment type="caution">
    <text evidence="2">The sequence shown here is derived from an EMBL/GenBank/DDBJ whole genome shotgun (WGS) entry which is preliminary data.</text>
</comment>
<dbReference type="AlphaFoldDB" id="A0A5R9F492"/>
<proteinExistence type="predicted"/>
<protein>
    <submittedName>
        <fullName evidence="2">Uncharacterized protein</fullName>
    </submittedName>
</protein>
<dbReference type="Proteomes" id="UP000308230">
    <property type="component" value="Unassembled WGS sequence"/>
</dbReference>